<dbReference type="SUPFAM" id="SSF52540">
    <property type="entry name" value="P-loop containing nucleoside triphosphate hydrolases"/>
    <property type="match status" value="1"/>
</dbReference>
<dbReference type="Proteomes" id="UP001151088">
    <property type="component" value="Unassembled WGS sequence"/>
</dbReference>
<dbReference type="PANTHER" id="PTHR43776:SF7">
    <property type="entry name" value="D,D-DIPEPTIDE TRANSPORT ATP-BINDING PROTEIN DDPF-RELATED"/>
    <property type="match status" value="1"/>
</dbReference>
<dbReference type="Gene3D" id="3.40.50.300">
    <property type="entry name" value="P-loop containing nucleotide triphosphate hydrolases"/>
    <property type="match status" value="1"/>
</dbReference>
<dbReference type="InterPro" id="IPR003439">
    <property type="entry name" value="ABC_transporter-like_ATP-bd"/>
</dbReference>
<dbReference type="SMART" id="SM00382">
    <property type="entry name" value="AAA"/>
    <property type="match status" value="1"/>
</dbReference>
<dbReference type="Pfam" id="PF00005">
    <property type="entry name" value="ABC_tran"/>
    <property type="match status" value="1"/>
</dbReference>
<dbReference type="RefSeq" id="WP_258732645.1">
    <property type="nucleotide sequence ID" value="NZ_JANTHZ010000003.1"/>
</dbReference>
<dbReference type="EMBL" id="JANTHZ010000003">
    <property type="protein sequence ID" value="MCS0495528.1"/>
    <property type="molecule type" value="Genomic_DNA"/>
</dbReference>
<evidence type="ECO:0000313" key="7">
    <source>
        <dbReference type="EMBL" id="MCS0495528.1"/>
    </source>
</evidence>
<dbReference type="CDD" id="cd03257">
    <property type="entry name" value="ABC_NikE_OppD_transporters"/>
    <property type="match status" value="1"/>
</dbReference>
<dbReference type="GO" id="GO:0005524">
    <property type="term" value="F:ATP binding"/>
    <property type="evidence" value="ECO:0007669"/>
    <property type="project" value="UniProtKB-KW"/>
</dbReference>
<evidence type="ECO:0000259" key="6">
    <source>
        <dbReference type="PROSITE" id="PS50893"/>
    </source>
</evidence>
<dbReference type="InterPro" id="IPR003593">
    <property type="entry name" value="AAA+_ATPase"/>
</dbReference>
<evidence type="ECO:0000256" key="3">
    <source>
        <dbReference type="ARBA" id="ARBA00022741"/>
    </source>
</evidence>
<dbReference type="InterPro" id="IPR017871">
    <property type="entry name" value="ABC_transporter-like_CS"/>
</dbReference>
<dbReference type="PROSITE" id="PS00211">
    <property type="entry name" value="ABC_TRANSPORTER_1"/>
    <property type="match status" value="1"/>
</dbReference>
<proteinExistence type="inferred from homology"/>
<feature type="domain" description="ABC transporter" evidence="6">
    <location>
        <begin position="19"/>
        <end position="264"/>
    </location>
</feature>
<dbReference type="GO" id="GO:0016887">
    <property type="term" value="F:ATP hydrolysis activity"/>
    <property type="evidence" value="ECO:0007669"/>
    <property type="project" value="InterPro"/>
</dbReference>
<evidence type="ECO:0000256" key="2">
    <source>
        <dbReference type="ARBA" id="ARBA00022448"/>
    </source>
</evidence>
<comment type="caution">
    <text evidence="7">The sequence shown here is derived from an EMBL/GenBank/DDBJ whole genome shotgun (WGS) entry which is preliminary data.</text>
</comment>
<protein>
    <submittedName>
        <fullName evidence="7">ATP-binding cassette domain-containing protein</fullName>
    </submittedName>
</protein>
<gene>
    <name evidence="7" type="ORF">NVS89_10500</name>
</gene>
<keyword evidence="8" id="KW-1185">Reference proteome</keyword>
<comment type="similarity">
    <text evidence="1">Belongs to the ABC transporter superfamily.</text>
</comment>
<feature type="region of interest" description="Disordered" evidence="5">
    <location>
        <begin position="270"/>
        <end position="299"/>
    </location>
</feature>
<dbReference type="InterPro" id="IPR050319">
    <property type="entry name" value="ABC_transp_ATP-bind"/>
</dbReference>
<keyword evidence="2" id="KW-0813">Transport</keyword>
<evidence type="ECO:0000256" key="1">
    <source>
        <dbReference type="ARBA" id="ARBA00005417"/>
    </source>
</evidence>
<keyword evidence="3" id="KW-0547">Nucleotide-binding</keyword>
<dbReference type="PANTHER" id="PTHR43776">
    <property type="entry name" value="TRANSPORT ATP-BINDING PROTEIN"/>
    <property type="match status" value="1"/>
</dbReference>
<dbReference type="GO" id="GO:0055085">
    <property type="term" value="P:transmembrane transport"/>
    <property type="evidence" value="ECO:0007669"/>
    <property type="project" value="UniProtKB-ARBA"/>
</dbReference>
<organism evidence="7 8">
    <name type="scientific">Ancylobacter mangrovi</name>
    <dbReference type="NCBI Taxonomy" id="2972472"/>
    <lineage>
        <taxon>Bacteria</taxon>
        <taxon>Pseudomonadati</taxon>
        <taxon>Pseudomonadota</taxon>
        <taxon>Alphaproteobacteria</taxon>
        <taxon>Hyphomicrobiales</taxon>
        <taxon>Xanthobacteraceae</taxon>
        <taxon>Ancylobacter</taxon>
    </lineage>
</organism>
<dbReference type="AlphaFoldDB" id="A0A9X2PG36"/>
<evidence type="ECO:0000256" key="5">
    <source>
        <dbReference type="SAM" id="MobiDB-lite"/>
    </source>
</evidence>
<name>A0A9X2PG36_9HYPH</name>
<sequence>MSAPETAREETSQAGKPVLEIRNISKTFHLPGAEAFKAVDDVSLSVHPGECVAIVGESGSGKSTVARMALSLLRPDSGQVFLEGRSLLDMSPRELRTRRLAMQPVFQDPSASFNPRRSVWSSLRQAIAQGTTPEPDMRARALELLSQVELRPPENYVERYPHELSGGQRQRLAIARALAPRPRLIIADEPLSGADVSIRAQILNLLLDLQAQQNIAFLLITHDMLVARALAQRVVVMHHGRIVEQGETEQVMQSPREAYTQRLLAAVLDVDLAPPPTPTPTPASPSAPPDSLPNKARSA</sequence>
<keyword evidence="4 7" id="KW-0067">ATP-binding</keyword>
<accession>A0A9X2PG36</accession>
<dbReference type="PROSITE" id="PS50893">
    <property type="entry name" value="ABC_TRANSPORTER_2"/>
    <property type="match status" value="1"/>
</dbReference>
<feature type="compositionally biased region" description="Pro residues" evidence="5">
    <location>
        <begin position="273"/>
        <end position="291"/>
    </location>
</feature>
<evidence type="ECO:0000256" key="4">
    <source>
        <dbReference type="ARBA" id="ARBA00022840"/>
    </source>
</evidence>
<reference evidence="7" key="1">
    <citation type="submission" date="2022-08" db="EMBL/GenBank/DDBJ databases">
        <authorList>
            <person name="Li F."/>
        </authorList>
    </citation>
    <scope>NUCLEOTIDE SEQUENCE</scope>
    <source>
        <strain evidence="7">MQZ15Z-1</strain>
    </source>
</reference>
<dbReference type="InterPro" id="IPR027417">
    <property type="entry name" value="P-loop_NTPase"/>
</dbReference>
<evidence type="ECO:0000313" key="8">
    <source>
        <dbReference type="Proteomes" id="UP001151088"/>
    </source>
</evidence>